<dbReference type="RefSeq" id="WP_227064402.1">
    <property type="nucleotide sequence ID" value="NZ_JAJEPV010000026.1"/>
</dbReference>
<name>A0AAE3A4R5_9FIRM</name>
<dbReference type="PROSITE" id="PS51257">
    <property type="entry name" value="PROKAR_LIPOPROTEIN"/>
    <property type="match status" value="1"/>
</dbReference>
<dbReference type="EMBL" id="JAJEPV010000026">
    <property type="protein sequence ID" value="MCC2120130.1"/>
    <property type="molecule type" value="Genomic_DNA"/>
</dbReference>
<proteinExistence type="predicted"/>
<feature type="domain" description="DUF4352" evidence="3">
    <location>
        <begin position="58"/>
        <end position="175"/>
    </location>
</feature>
<evidence type="ECO:0000313" key="4">
    <source>
        <dbReference type="EMBL" id="MCC2120130.1"/>
    </source>
</evidence>
<keyword evidence="1 2" id="KW-0732">Signal</keyword>
<dbReference type="Proteomes" id="UP001197795">
    <property type="component" value="Unassembled WGS sequence"/>
</dbReference>
<feature type="signal peptide" evidence="2">
    <location>
        <begin position="1"/>
        <end position="25"/>
    </location>
</feature>
<dbReference type="InterPro" id="IPR029051">
    <property type="entry name" value="DUF4352"/>
</dbReference>
<gene>
    <name evidence="4" type="ORF">LKD75_11140</name>
</gene>
<dbReference type="AlphaFoldDB" id="A0AAE3A4R5"/>
<keyword evidence="5" id="KW-1185">Reference proteome</keyword>
<evidence type="ECO:0000256" key="2">
    <source>
        <dbReference type="SAM" id="SignalP"/>
    </source>
</evidence>
<comment type="caution">
    <text evidence="4">The sequence shown here is derived from an EMBL/GenBank/DDBJ whole genome shotgun (WGS) entry which is preliminary data.</text>
</comment>
<protein>
    <submittedName>
        <fullName evidence="4">DUF4352 domain-containing protein</fullName>
    </submittedName>
</protein>
<dbReference type="Pfam" id="PF11611">
    <property type="entry name" value="DUF4352"/>
    <property type="match status" value="1"/>
</dbReference>
<sequence length="193" mass="21304">MKKFVGIIVATVLAFSLVGCGPVDSAIQNIASSGSNTSSKSGVVTADDDGYAEGRMGDVMRTYFFDYTVNSAYTCNDYEGYTPSEGNKLLVAEITVKNTDRSTVTMYDTDFQIQWGDDDNDDAYAAPITYYGNTVSDEQLPEEYDLGVNEEKTGLLVFEVPEDSKDYSISYLEQFSNDTEGDVFFVFFTAKDK</sequence>
<feature type="chain" id="PRO_5042213936" evidence="2">
    <location>
        <begin position="26"/>
        <end position="193"/>
    </location>
</feature>
<organism evidence="4 5">
    <name type="scientific">Waltera acetigignens</name>
    <dbReference type="NCBI Taxonomy" id="2981769"/>
    <lineage>
        <taxon>Bacteria</taxon>
        <taxon>Bacillati</taxon>
        <taxon>Bacillota</taxon>
        <taxon>Clostridia</taxon>
        <taxon>Lachnospirales</taxon>
        <taxon>Lachnospiraceae</taxon>
        <taxon>Waltera</taxon>
    </lineage>
</organism>
<dbReference type="Gene3D" id="2.60.40.1240">
    <property type="match status" value="1"/>
</dbReference>
<reference evidence="4 5" key="1">
    <citation type="submission" date="2021-10" db="EMBL/GenBank/DDBJ databases">
        <title>Anaerobic single-cell dispensing facilitates the cultivation of human gut bacteria.</title>
        <authorList>
            <person name="Afrizal A."/>
        </authorList>
    </citation>
    <scope>NUCLEOTIDE SEQUENCE [LARGE SCALE GENOMIC DNA]</scope>
    <source>
        <strain evidence="4 5">CLA-AA-H273</strain>
    </source>
</reference>
<dbReference type="InterPro" id="IPR029050">
    <property type="entry name" value="Immunoprotect_excell_Ig-like"/>
</dbReference>
<evidence type="ECO:0000259" key="3">
    <source>
        <dbReference type="Pfam" id="PF11611"/>
    </source>
</evidence>
<evidence type="ECO:0000313" key="5">
    <source>
        <dbReference type="Proteomes" id="UP001197795"/>
    </source>
</evidence>
<accession>A0AAE3A4R5</accession>
<evidence type="ECO:0000256" key="1">
    <source>
        <dbReference type="ARBA" id="ARBA00022729"/>
    </source>
</evidence>